<keyword evidence="2" id="KW-1133">Transmembrane helix</keyword>
<feature type="transmembrane region" description="Helical" evidence="2">
    <location>
        <begin position="309"/>
        <end position="326"/>
    </location>
</feature>
<feature type="compositionally biased region" description="Gly residues" evidence="1">
    <location>
        <begin position="262"/>
        <end position="271"/>
    </location>
</feature>
<feature type="chain" id="PRO_5046163904" description="IPTL-CTERM protein sorting domain-containing protein" evidence="3">
    <location>
        <begin position="28"/>
        <end position="337"/>
    </location>
</feature>
<name>A0ABW0FUR2_9CAUL</name>
<evidence type="ECO:0000256" key="1">
    <source>
        <dbReference type="SAM" id="MobiDB-lite"/>
    </source>
</evidence>
<evidence type="ECO:0000313" key="6">
    <source>
        <dbReference type="Proteomes" id="UP001596152"/>
    </source>
</evidence>
<evidence type="ECO:0000259" key="4">
    <source>
        <dbReference type="Pfam" id="PF18203"/>
    </source>
</evidence>
<dbReference type="InterPro" id="IPR026442">
    <property type="entry name" value="IPTL_CTERM"/>
</dbReference>
<keyword evidence="6" id="KW-1185">Reference proteome</keyword>
<organism evidence="5 6">
    <name type="scientific">Brevundimonas staleyi</name>
    <dbReference type="NCBI Taxonomy" id="74326"/>
    <lineage>
        <taxon>Bacteria</taxon>
        <taxon>Pseudomonadati</taxon>
        <taxon>Pseudomonadota</taxon>
        <taxon>Alphaproteobacteria</taxon>
        <taxon>Caulobacterales</taxon>
        <taxon>Caulobacteraceae</taxon>
        <taxon>Brevundimonas</taxon>
    </lineage>
</organism>
<evidence type="ECO:0000313" key="5">
    <source>
        <dbReference type="EMBL" id="MFC5345229.1"/>
    </source>
</evidence>
<keyword evidence="2" id="KW-0812">Transmembrane</keyword>
<feature type="domain" description="IPTL-CTERM protein sorting" evidence="4">
    <location>
        <begin position="301"/>
        <end position="331"/>
    </location>
</feature>
<dbReference type="Pfam" id="PF18203">
    <property type="entry name" value="IPTL-CTERM"/>
    <property type="match status" value="1"/>
</dbReference>
<protein>
    <recommendedName>
        <fullName evidence="4">IPTL-CTERM protein sorting domain-containing protein</fullName>
    </recommendedName>
</protein>
<keyword evidence="3" id="KW-0732">Signal</keyword>
<evidence type="ECO:0000256" key="3">
    <source>
        <dbReference type="SAM" id="SignalP"/>
    </source>
</evidence>
<sequence length="337" mass="31207">MTKTLKRTATLGAVAWVVLMSAGPALTQAVCAGVSQTFASTLPAGSTTDPAQPFSWVAPAGVTSVVVRARGAEGGLSATQDGGLGAEVLATYSVTPGERLCIVAGVKGAPAPPNRGAGGGGGSFVFSSGSSPCVLSNATLASLRVAAAGGGGAYEWNAGLPGRATGLGVGISGAVTATGAAGGGLNGSGGSADVAGGGGGGGGLFTNGIDGVHGRGGRALTQGAEGGDINPGGAGLGGFGGGGAGGGGGGYNGGGGTGGGSGTWPGGGGGSYTSAAPTSATDGVRSGNGEVTLCYMAAPPAAVPTLTEWAMIGLTGLLALCGLAVVERRRRFPASAV</sequence>
<proteinExistence type="predicted"/>
<feature type="region of interest" description="Disordered" evidence="1">
    <location>
        <begin position="262"/>
        <end position="283"/>
    </location>
</feature>
<dbReference type="Proteomes" id="UP001596152">
    <property type="component" value="Unassembled WGS sequence"/>
</dbReference>
<keyword evidence="2" id="KW-0472">Membrane</keyword>
<dbReference type="EMBL" id="JBHSLF010000042">
    <property type="protein sequence ID" value="MFC5345229.1"/>
    <property type="molecule type" value="Genomic_DNA"/>
</dbReference>
<evidence type="ECO:0000256" key="2">
    <source>
        <dbReference type="SAM" id="Phobius"/>
    </source>
</evidence>
<reference evidence="6" key="1">
    <citation type="journal article" date="2019" name="Int. J. Syst. Evol. Microbiol.">
        <title>The Global Catalogue of Microorganisms (GCM) 10K type strain sequencing project: providing services to taxonomists for standard genome sequencing and annotation.</title>
        <authorList>
            <consortium name="The Broad Institute Genomics Platform"/>
            <consortium name="The Broad Institute Genome Sequencing Center for Infectious Disease"/>
            <person name="Wu L."/>
            <person name="Ma J."/>
        </authorList>
    </citation>
    <scope>NUCLEOTIDE SEQUENCE [LARGE SCALE GENOMIC DNA]</scope>
    <source>
        <strain evidence="6">JCM 12125</strain>
    </source>
</reference>
<accession>A0ABW0FUR2</accession>
<comment type="caution">
    <text evidence="5">The sequence shown here is derived from an EMBL/GenBank/DDBJ whole genome shotgun (WGS) entry which is preliminary data.</text>
</comment>
<feature type="signal peptide" evidence="3">
    <location>
        <begin position="1"/>
        <end position="27"/>
    </location>
</feature>
<dbReference type="RefSeq" id="WP_374036866.1">
    <property type="nucleotide sequence ID" value="NZ_CP169082.1"/>
</dbReference>
<gene>
    <name evidence="5" type="ORF">ACFPIE_15020</name>
</gene>
<feature type="compositionally biased region" description="Polar residues" evidence="1">
    <location>
        <begin position="272"/>
        <end position="281"/>
    </location>
</feature>